<dbReference type="eggNOG" id="COG3321">
    <property type="taxonomic scope" value="Bacteria"/>
</dbReference>
<dbReference type="KEGG" id="aey:CDG81_17070"/>
<dbReference type="PANTHER" id="PTHR43775">
    <property type="entry name" value="FATTY ACID SYNTHASE"/>
    <property type="match status" value="1"/>
</dbReference>
<dbReference type="Proteomes" id="UP000215043">
    <property type="component" value="Chromosome"/>
</dbReference>
<keyword evidence="3" id="KW-0808">Transferase</keyword>
<dbReference type="GO" id="GO:0004312">
    <property type="term" value="F:fatty acid synthase activity"/>
    <property type="evidence" value="ECO:0007669"/>
    <property type="project" value="TreeGrafter"/>
</dbReference>
<dbReference type="SUPFAM" id="SSF53901">
    <property type="entry name" value="Thiolase-like"/>
    <property type="match status" value="3"/>
</dbReference>
<protein>
    <submittedName>
        <fullName evidence="5">Polyketide synthase</fullName>
    </submittedName>
</protein>
<dbReference type="Pfam" id="PF00109">
    <property type="entry name" value="ketoacyl-synt"/>
    <property type="match status" value="2"/>
</dbReference>
<dbReference type="CDD" id="cd00833">
    <property type="entry name" value="PKS"/>
    <property type="match status" value="1"/>
</dbReference>
<reference evidence="6 7" key="1">
    <citation type="journal article" date="2014" name="PLoS ONE">
        <title>Identification and Characterization of a New Erythromycin Biosynthetic Gene Cluster in Actinopolyspora erythraea YIM90600, a Novel Erythronolide-Producing Halophilic Actinomycete Isolated from Salt Field.</title>
        <authorList>
            <person name="Chen D."/>
            <person name="Feng J."/>
            <person name="Huang L."/>
            <person name="Zhang Q."/>
            <person name="Wu J."/>
            <person name="Zhu X."/>
            <person name="Duan Y."/>
            <person name="Xu Z."/>
        </authorList>
    </citation>
    <scope>NUCLEOTIDE SEQUENCE [LARGE SCALE GENOMIC DNA]</scope>
    <source>
        <strain evidence="6 7">YIM90600</strain>
    </source>
</reference>
<keyword evidence="7" id="KW-1185">Reference proteome</keyword>
<evidence type="ECO:0000256" key="2">
    <source>
        <dbReference type="ARBA" id="ARBA00022553"/>
    </source>
</evidence>
<dbReference type="AlphaFoldDB" id="A0A099CZW0"/>
<dbReference type="InterPro" id="IPR014031">
    <property type="entry name" value="Ketoacyl_synth_C"/>
</dbReference>
<dbReference type="eggNOG" id="COG0304">
    <property type="taxonomic scope" value="Bacteria"/>
</dbReference>
<dbReference type="InterPro" id="IPR014030">
    <property type="entry name" value="Ketoacyl_synth_N"/>
</dbReference>
<evidence type="ECO:0000313" key="8">
    <source>
        <dbReference type="Proteomes" id="UP000215043"/>
    </source>
</evidence>
<dbReference type="EMBL" id="JPMV01000044">
    <property type="protein sequence ID" value="KGI79488.1"/>
    <property type="molecule type" value="Genomic_DNA"/>
</dbReference>
<reference evidence="5 8" key="2">
    <citation type="submission" date="2017-08" db="EMBL/GenBank/DDBJ databases">
        <title>The complete genome sequence of moderately halophilic actinomycete Actinopolyspora erythraea YIM 90600, the producer of novel erythromycin, novel actinopolysporins A-C and tubercidin.</title>
        <authorList>
            <person name="Yin M."/>
            <person name="Tang S."/>
        </authorList>
    </citation>
    <scope>NUCLEOTIDE SEQUENCE [LARGE SCALE GENOMIC DNA]</scope>
    <source>
        <strain evidence="5 8">YIM 90600</strain>
    </source>
</reference>
<dbReference type="PANTHER" id="PTHR43775:SF37">
    <property type="entry name" value="SI:DKEY-61P9.11"/>
    <property type="match status" value="1"/>
</dbReference>
<dbReference type="PROSITE" id="PS52004">
    <property type="entry name" value="KS3_2"/>
    <property type="match status" value="1"/>
</dbReference>
<organism evidence="5 8">
    <name type="scientific">Actinopolyspora erythraea</name>
    <dbReference type="NCBI Taxonomy" id="414996"/>
    <lineage>
        <taxon>Bacteria</taxon>
        <taxon>Bacillati</taxon>
        <taxon>Actinomycetota</taxon>
        <taxon>Actinomycetes</taxon>
        <taxon>Actinopolysporales</taxon>
        <taxon>Actinopolysporaceae</taxon>
        <taxon>Actinopolyspora</taxon>
    </lineage>
</organism>
<dbReference type="Gene3D" id="3.40.47.10">
    <property type="match status" value="2"/>
</dbReference>
<proteinExistence type="inferred from homology"/>
<feature type="domain" description="Ketosynthase family 3 (KS3)" evidence="4">
    <location>
        <begin position="4"/>
        <end position="442"/>
    </location>
</feature>
<evidence type="ECO:0000313" key="5">
    <source>
        <dbReference type="EMBL" id="ASU79697.1"/>
    </source>
</evidence>
<evidence type="ECO:0000313" key="6">
    <source>
        <dbReference type="EMBL" id="KGI79488.1"/>
    </source>
</evidence>
<dbReference type="Proteomes" id="UP000029737">
    <property type="component" value="Unassembled WGS sequence"/>
</dbReference>
<evidence type="ECO:0000256" key="3">
    <source>
        <dbReference type="RuleBase" id="RU003694"/>
    </source>
</evidence>
<dbReference type="SMART" id="SM00825">
    <property type="entry name" value="PKS_KS"/>
    <property type="match status" value="1"/>
</dbReference>
<evidence type="ECO:0000256" key="1">
    <source>
        <dbReference type="ARBA" id="ARBA00022450"/>
    </source>
</evidence>
<evidence type="ECO:0000313" key="7">
    <source>
        <dbReference type="Proteomes" id="UP000029737"/>
    </source>
</evidence>
<dbReference type="GO" id="GO:0006633">
    <property type="term" value="P:fatty acid biosynthetic process"/>
    <property type="evidence" value="ECO:0007669"/>
    <property type="project" value="TreeGrafter"/>
</dbReference>
<gene>
    <name evidence="5" type="ORF">CDG81_17070</name>
    <name evidence="6" type="ORF">IL38_23030</name>
</gene>
<dbReference type="InterPro" id="IPR020841">
    <property type="entry name" value="PKS_Beta-ketoAc_synthase_dom"/>
</dbReference>
<keyword evidence="2" id="KW-0597">Phosphoprotein</keyword>
<evidence type="ECO:0000259" key="4">
    <source>
        <dbReference type="PROSITE" id="PS52004"/>
    </source>
</evidence>
<dbReference type="InterPro" id="IPR016039">
    <property type="entry name" value="Thiolase-like"/>
</dbReference>
<dbReference type="Pfam" id="PF02801">
    <property type="entry name" value="Ketoacyl-synt_C"/>
    <property type="match status" value="1"/>
</dbReference>
<dbReference type="EMBL" id="CP022752">
    <property type="protein sequence ID" value="ASU79697.1"/>
    <property type="molecule type" value="Genomic_DNA"/>
</dbReference>
<keyword evidence="1" id="KW-0596">Phosphopantetheine</keyword>
<name>A0A099CZW0_9ACTN</name>
<sequence length="767" mass="80602">MIMSETVAIVGMGAVLPGINGADDLWEHLMSGEPPFRVDPDRCPPETFGATHSGGNSDRADVLAGGVISDEAGREHARTGDADSRAAPQQAVRWLREAAAQALRGVRTSSDDDCTSVIGAISEGDHLLDEGLVRQQLRSWTAQEYDADTAERVAAVFDQHYPNAREPSRGLAFHTCRDALRDLLPPGTHHLVVDSACSASLHAIDLAVKEIRRGQDLAICGGVYSVTPRYQVLFSALKGLSESGRVRSLGPEADGTLFSDGAGVVVLKRHEKALRDGDPVLGTIAGFGAASNGKTAVNAPHPAAQRRAVENALDSSGLVGRDIDWVIAHATGTPAGDEAELGMLRSLTPRRGWVLTSNKQLIGHTGPAAGIISTIHALLAMRHGRIPPQRPDDCHPATGDELEPLEVPRTERQWSARDSHPRTAAVMAFGFGGTNTCLLLRDRPSHHGGDAPATESDPLVVIDWTAHLPGAPTTDRLQHWLTGGSRTWADSFGPSYPAPGPHVIPLTPRALRAVDREQLMTASCVQRLSTELPEELRTRTGIVGACHGPSRTSCGNVLRCYLDDLSAKMRHDAVAEGVLNRFGEHVRTVVPATSSASVSGLMSNIGFGRAATQFGTGGFTLRLEAGRDTSLAALTTALRAVSDHDIDVGLVLAVSGHAPGPVAAALLGPDANPAEGAFGLAVARRSVAEHHRLPVLGRLALSEANHGDATEPVPDDRAYLGAEGIIAALRGLVRSDGAATTVSPVASRAAPSLLVTPPTTPKGDTTT</sequence>
<dbReference type="InterPro" id="IPR050091">
    <property type="entry name" value="PKS_NRPS_Biosynth_Enz"/>
</dbReference>
<dbReference type="HOGENOM" id="CLU_363961_0_0_11"/>
<comment type="similarity">
    <text evidence="3">Belongs to the thiolase-like superfamily. Beta-ketoacyl-ACP synthases family.</text>
</comment>
<accession>A0A099CZW0</accession>